<comment type="caution">
    <text evidence="3">The sequence shown here is derived from an EMBL/GenBank/DDBJ whole genome shotgun (WGS) entry which is preliminary data.</text>
</comment>
<evidence type="ECO:0000259" key="2">
    <source>
        <dbReference type="Pfam" id="PF07883"/>
    </source>
</evidence>
<dbReference type="Pfam" id="PF07883">
    <property type="entry name" value="Cupin_2"/>
    <property type="match status" value="1"/>
</dbReference>
<dbReference type="InterPro" id="IPR014710">
    <property type="entry name" value="RmlC-like_jellyroll"/>
</dbReference>
<dbReference type="SUPFAM" id="SSF51182">
    <property type="entry name" value="RmlC-like cupins"/>
    <property type="match status" value="1"/>
</dbReference>
<proteinExistence type="predicted"/>
<dbReference type="Gene3D" id="2.60.120.10">
    <property type="entry name" value="Jelly Rolls"/>
    <property type="match status" value="1"/>
</dbReference>
<accession>A0A6B3BG10</accession>
<feature type="domain" description="Cupin type-2" evidence="2">
    <location>
        <begin position="62"/>
        <end position="122"/>
    </location>
</feature>
<name>A0A6B3BG10_9ACTN</name>
<dbReference type="RefSeq" id="WP_164312111.1">
    <property type="nucleotide sequence ID" value="NZ_JAAGLU010000002.1"/>
</dbReference>
<sequence length="157" mass="16605">MTSVDSSGSPNNPNNPGSSGSSSTSVEQSGEPVSLAAALASFSAVWSPRIVTTVNDYDVRVAKVEGEHVWHVHEGTDEFFLVLDGELHIALRESAGERTVVLPKGSAFTVPRGTEHKPYAPVRTEILVIEPTGTLSVGDRHDDVPGHVDVTTGHALL</sequence>
<protein>
    <submittedName>
        <fullName evidence="3">Cupin domain-containing protein</fullName>
    </submittedName>
</protein>
<dbReference type="PANTHER" id="PTHR36114">
    <property type="entry name" value="16.7 KDA PROTEIN IN WHIE LOCUS"/>
    <property type="match status" value="1"/>
</dbReference>
<dbReference type="InterPro" id="IPR013096">
    <property type="entry name" value="Cupin_2"/>
</dbReference>
<organism evidence="3">
    <name type="scientific">Streptomyces sp. SID12501</name>
    <dbReference type="NCBI Taxonomy" id="2706042"/>
    <lineage>
        <taxon>Bacteria</taxon>
        <taxon>Bacillati</taxon>
        <taxon>Actinomycetota</taxon>
        <taxon>Actinomycetes</taxon>
        <taxon>Kitasatosporales</taxon>
        <taxon>Streptomycetaceae</taxon>
        <taxon>Streptomyces</taxon>
    </lineage>
</organism>
<feature type="compositionally biased region" description="Low complexity" evidence="1">
    <location>
        <begin position="1"/>
        <end position="23"/>
    </location>
</feature>
<gene>
    <name evidence="3" type="ORF">G3I71_01885</name>
</gene>
<dbReference type="AlphaFoldDB" id="A0A6B3BG10"/>
<dbReference type="PANTHER" id="PTHR36114:SF1">
    <property type="entry name" value="16.7 KDA PROTEIN IN WHIE LOCUS"/>
    <property type="match status" value="1"/>
</dbReference>
<dbReference type="EMBL" id="JAAGLU010000002">
    <property type="protein sequence ID" value="NEC84641.1"/>
    <property type="molecule type" value="Genomic_DNA"/>
</dbReference>
<dbReference type="CDD" id="cd02226">
    <property type="entry name" value="cupin_YdbB-like"/>
    <property type="match status" value="1"/>
</dbReference>
<evidence type="ECO:0000256" key="1">
    <source>
        <dbReference type="SAM" id="MobiDB-lite"/>
    </source>
</evidence>
<evidence type="ECO:0000313" key="3">
    <source>
        <dbReference type="EMBL" id="NEC84641.1"/>
    </source>
</evidence>
<feature type="region of interest" description="Disordered" evidence="1">
    <location>
        <begin position="1"/>
        <end position="29"/>
    </location>
</feature>
<dbReference type="InterPro" id="IPR052044">
    <property type="entry name" value="PKS_Associated_Protein"/>
</dbReference>
<reference evidence="3" key="1">
    <citation type="submission" date="2020-01" db="EMBL/GenBank/DDBJ databases">
        <title>Insect and environment-associated Actinomycetes.</title>
        <authorList>
            <person name="Currrie C."/>
            <person name="Chevrette M."/>
            <person name="Carlson C."/>
            <person name="Stubbendieck R."/>
            <person name="Wendt-Pienkowski E."/>
        </authorList>
    </citation>
    <scope>NUCLEOTIDE SEQUENCE</scope>
    <source>
        <strain evidence="3">SID12501</strain>
    </source>
</reference>
<dbReference type="InterPro" id="IPR011051">
    <property type="entry name" value="RmlC_Cupin_sf"/>
</dbReference>